<dbReference type="RefSeq" id="XP_013890355.1">
    <property type="nucleotide sequence ID" value="XM_014034901.1"/>
</dbReference>
<keyword evidence="4" id="KW-1185">Reference proteome</keyword>
<dbReference type="GeneID" id="25734407"/>
<dbReference type="STRING" id="145388.A0A0D2M776"/>
<organism evidence="3 4">
    <name type="scientific">Monoraphidium neglectum</name>
    <dbReference type="NCBI Taxonomy" id="145388"/>
    <lineage>
        <taxon>Eukaryota</taxon>
        <taxon>Viridiplantae</taxon>
        <taxon>Chlorophyta</taxon>
        <taxon>core chlorophytes</taxon>
        <taxon>Chlorophyceae</taxon>
        <taxon>CS clade</taxon>
        <taxon>Sphaeropleales</taxon>
        <taxon>Selenastraceae</taxon>
        <taxon>Monoraphidium</taxon>
    </lineage>
</organism>
<keyword evidence="2" id="KW-0648">Protein biosynthesis</keyword>
<evidence type="ECO:0000313" key="4">
    <source>
        <dbReference type="Proteomes" id="UP000054498"/>
    </source>
</evidence>
<dbReference type="EC" id="3.6.5.3" evidence="3"/>
<dbReference type="GO" id="GO:0005739">
    <property type="term" value="C:mitochondrion"/>
    <property type="evidence" value="ECO:0007669"/>
    <property type="project" value="TreeGrafter"/>
</dbReference>
<proteinExistence type="predicted"/>
<keyword evidence="3" id="KW-0378">Hydrolase</keyword>
<reference evidence="3 4" key="1">
    <citation type="journal article" date="2013" name="BMC Genomics">
        <title>Reconstruction of the lipid metabolism for the microalga Monoraphidium neglectum from its genome sequence reveals characteristics suitable for biofuel production.</title>
        <authorList>
            <person name="Bogen C."/>
            <person name="Al-Dilaimi A."/>
            <person name="Albersmeier A."/>
            <person name="Wichmann J."/>
            <person name="Grundmann M."/>
            <person name="Rupp O."/>
            <person name="Lauersen K.J."/>
            <person name="Blifernez-Klassen O."/>
            <person name="Kalinowski J."/>
            <person name="Goesmann A."/>
            <person name="Mussgnug J.H."/>
            <person name="Kruse O."/>
        </authorList>
    </citation>
    <scope>NUCLEOTIDE SEQUENCE [LARGE SCALE GENOMIC DNA]</scope>
    <source>
        <strain evidence="3 4">SAG 48.87</strain>
    </source>
</reference>
<dbReference type="KEGG" id="mng:MNEG_16629"/>
<protein>
    <submittedName>
        <fullName evidence="3">Elongation factor G 1</fullName>
        <ecNumber evidence="3">3.6.5.3</ecNumber>
    </submittedName>
</protein>
<dbReference type="GO" id="GO:0070125">
    <property type="term" value="P:mitochondrial translational elongation"/>
    <property type="evidence" value="ECO:0007669"/>
    <property type="project" value="TreeGrafter"/>
</dbReference>
<dbReference type="Proteomes" id="UP000054498">
    <property type="component" value="Unassembled WGS sequence"/>
</dbReference>
<keyword evidence="1 3" id="KW-0251">Elongation factor</keyword>
<dbReference type="PANTHER" id="PTHR43636">
    <property type="entry name" value="ELONGATION FACTOR G, MITOCHONDRIAL"/>
    <property type="match status" value="1"/>
</dbReference>
<dbReference type="EMBL" id="KK106806">
    <property type="protein sequence ID" value="KIY91335.1"/>
    <property type="molecule type" value="Genomic_DNA"/>
</dbReference>
<sequence>MARYQIAPIATLLRRSFPRPHLPTCPRTQSAGDIVALFGIECASGDTFTDGSVSLAMTSIKVPDPVMSVALTPKATDQLPNFQRALAR</sequence>
<accession>A0A0D2M776</accession>
<dbReference type="PANTHER" id="PTHR43636:SF2">
    <property type="entry name" value="ELONGATION FACTOR G, MITOCHONDRIAL"/>
    <property type="match status" value="1"/>
</dbReference>
<evidence type="ECO:0000313" key="3">
    <source>
        <dbReference type="EMBL" id="KIY91335.1"/>
    </source>
</evidence>
<dbReference type="GO" id="GO:0003924">
    <property type="term" value="F:GTPase activity"/>
    <property type="evidence" value="ECO:0007669"/>
    <property type="project" value="TreeGrafter"/>
</dbReference>
<evidence type="ECO:0000256" key="1">
    <source>
        <dbReference type="ARBA" id="ARBA00022768"/>
    </source>
</evidence>
<evidence type="ECO:0000256" key="2">
    <source>
        <dbReference type="ARBA" id="ARBA00022917"/>
    </source>
</evidence>
<dbReference type="Gene3D" id="2.40.30.10">
    <property type="entry name" value="Translation factors"/>
    <property type="match status" value="1"/>
</dbReference>
<dbReference type="GO" id="GO:0003746">
    <property type="term" value="F:translation elongation factor activity"/>
    <property type="evidence" value="ECO:0007669"/>
    <property type="project" value="UniProtKB-KW"/>
</dbReference>
<gene>
    <name evidence="3" type="ORF">MNEG_16629</name>
</gene>
<dbReference type="OrthoDB" id="198619at2759"/>
<dbReference type="AlphaFoldDB" id="A0A0D2M776"/>
<name>A0A0D2M776_9CHLO</name>